<protein>
    <submittedName>
        <fullName evidence="2">Uncharacterized protein</fullName>
    </submittedName>
</protein>
<sequence length="108" mass="11576">MEVICSGLQEVSSSELLQEPPGDTGCDSEPSAALHPRPGEDILIIIELPGDQPHVYVRDTQTLAGGRVALTLMFAQGRGWSQVSHLLVKLQRAAHLRDSHGSRRAGVG</sequence>
<dbReference type="AlphaFoldDB" id="A0A9N7TZ92"/>
<evidence type="ECO:0000256" key="1">
    <source>
        <dbReference type="SAM" id="MobiDB-lite"/>
    </source>
</evidence>
<comment type="caution">
    <text evidence="2">The sequence shown here is derived from an EMBL/GenBank/DDBJ whole genome shotgun (WGS) entry which is preliminary data.</text>
</comment>
<accession>A0A9N7TZ92</accession>
<reference evidence="2" key="1">
    <citation type="submission" date="2020-03" db="EMBL/GenBank/DDBJ databases">
        <authorList>
            <person name="Weist P."/>
        </authorList>
    </citation>
    <scope>NUCLEOTIDE SEQUENCE</scope>
</reference>
<gene>
    <name evidence="2" type="ORF">PLEPLA_LOCUS9577</name>
</gene>
<feature type="region of interest" description="Disordered" evidence="1">
    <location>
        <begin position="1"/>
        <end position="31"/>
    </location>
</feature>
<organism evidence="2 3">
    <name type="scientific">Pleuronectes platessa</name>
    <name type="common">European plaice</name>
    <dbReference type="NCBI Taxonomy" id="8262"/>
    <lineage>
        <taxon>Eukaryota</taxon>
        <taxon>Metazoa</taxon>
        <taxon>Chordata</taxon>
        <taxon>Craniata</taxon>
        <taxon>Vertebrata</taxon>
        <taxon>Euteleostomi</taxon>
        <taxon>Actinopterygii</taxon>
        <taxon>Neopterygii</taxon>
        <taxon>Teleostei</taxon>
        <taxon>Neoteleostei</taxon>
        <taxon>Acanthomorphata</taxon>
        <taxon>Carangaria</taxon>
        <taxon>Pleuronectiformes</taxon>
        <taxon>Pleuronectoidei</taxon>
        <taxon>Pleuronectidae</taxon>
        <taxon>Pleuronectes</taxon>
    </lineage>
</organism>
<dbReference type="Proteomes" id="UP001153269">
    <property type="component" value="Unassembled WGS sequence"/>
</dbReference>
<evidence type="ECO:0000313" key="2">
    <source>
        <dbReference type="EMBL" id="CAB1421690.1"/>
    </source>
</evidence>
<keyword evidence="3" id="KW-1185">Reference proteome</keyword>
<evidence type="ECO:0000313" key="3">
    <source>
        <dbReference type="Proteomes" id="UP001153269"/>
    </source>
</evidence>
<proteinExistence type="predicted"/>
<name>A0A9N7TZ92_PLEPL</name>
<dbReference type="EMBL" id="CADEAL010000539">
    <property type="protein sequence ID" value="CAB1421690.1"/>
    <property type="molecule type" value="Genomic_DNA"/>
</dbReference>